<dbReference type="RefSeq" id="WP_007624555.1">
    <property type="nucleotide sequence ID" value="NZ_BAEO01000062.1"/>
</dbReference>
<evidence type="ECO:0000313" key="7">
    <source>
        <dbReference type="EMBL" id="GAC21514.1"/>
    </source>
</evidence>
<evidence type="ECO:0000256" key="1">
    <source>
        <dbReference type="ARBA" id="ARBA00004453"/>
    </source>
</evidence>
<accession>K6XLI5</accession>
<dbReference type="STRING" id="493475.GARC_4572"/>
<name>K6XLI5_9ALTE</name>
<comment type="caution">
    <text evidence="7">The sequence shown here is derived from an EMBL/GenBank/DDBJ whole genome shotgun (WGS) entry which is preliminary data.</text>
</comment>
<dbReference type="GO" id="GO:0043590">
    <property type="term" value="C:bacterial nucleoid"/>
    <property type="evidence" value="ECO:0007669"/>
    <property type="project" value="TreeGrafter"/>
</dbReference>
<dbReference type="NCBIfam" id="NF001464">
    <property type="entry name" value="PRK00321.1-5"/>
    <property type="match status" value="1"/>
</dbReference>
<dbReference type="InterPro" id="IPR007476">
    <property type="entry name" value="RdgC"/>
</dbReference>
<dbReference type="AlphaFoldDB" id="K6XLI5"/>
<evidence type="ECO:0000256" key="3">
    <source>
        <dbReference type="ARBA" id="ARBA00022296"/>
    </source>
</evidence>
<reference evidence="7 8" key="1">
    <citation type="journal article" date="2017" name="Antonie Van Leeuwenhoek">
        <title>Rhizobium rhizosphaerae sp. nov., a novel species isolated from rice rhizosphere.</title>
        <authorList>
            <person name="Zhao J.J."/>
            <person name="Zhang J."/>
            <person name="Zhang R.J."/>
            <person name="Zhang C.W."/>
            <person name="Yin H.Q."/>
            <person name="Zhang X.X."/>
        </authorList>
    </citation>
    <scope>NUCLEOTIDE SEQUENCE [LARGE SCALE GENOMIC DNA]</scope>
    <source>
        <strain evidence="7 8">BSs20135</strain>
    </source>
</reference>
<dbReference type="HAMAP" id="MF_00194">
    <property type="entry name" value="RdgC"/>
    <property type="match status" value="1"/>
</dbReference>
<organism evidence="7 8">
    <name type="scientific">Paraglaciecola arctica BSs20135</name>
    <dbReference type="NCBI Taxonomy" id="493475"/>
    <lineage>
        <taxon>Bacteria</taxon>
        <taxon>Pseudomonadati</taxon>
        <taxon>Pseudomonadota</taxon>
        <taxon>Gammaproteobacteria</taxon>
        <taxon>Alteromonadales</taxon>
        <taxon>Alteromonadaceae</taxon>
        <taxon>Paraglaciecola</taxon>
    </lineage>
</organism>
<comment type="subcellular location">
    <subcellularLocation>
        <location evidence="1 6">Cytoplasm</location>
        <location evidence="1 6">Nucleoid</location>
    </subcellularLocation>
</comment>
<dbReference type="GO" id="GO:0003690">
    <property type="term" value="F:double-stranded DNA binding"/>
    <property type="evidence" value="ECO:0007669"/>
    <property type="project" value="TreeGrafter"/>
</dbReference>
<dbReference type="GO" id="GO:0006310">
    <property type="term" value="P:DNA recombination"/>
    <property type="evidence" value="ECO:0007669"/>
    <property type="project" value="UniProtKB-UniRule"/>
</dbReference>
<gene>
    <name evidence="6 7" type="primary">rdgC</name>
    <name evidence="7" type="ORF">GARC_4572</name>
</gene>
<sequence>MWFKNLKLYAITQDMDFKEQDFEDKLAEFKFRPCGSQELATMGWASPFNQGETLIHATAGRIWMTLKKQERILPAVVVNAELADKVALIEAETGSPVGKKAQQDMKQEIIHRLLPQAFTKNSYTHGFISIKDNLVVVDASADGKAEAFLAMVRKAIGSLPVVPLARQSVQADLTSWLKDNSAPSDISVLEEAELKALEEDGAIIRCKNQDLYCDEIKHHLEAGKSVQKIAIEWNETLTAIIQEDLSIKRLKFTDVIREQNDDIPKDQMLARLDANFALMSGEVVRFAKRLKEIFNLDDEKVS</sequence>
<keyword evidence="5 6" id="KW-0233">DNA recombination</keyword>
<keyword evidence="4 6" id="KW-0963">Cytoplasm</keyword>
<evidence type="ECO:0000256" key="5">
    <source>
        <dbReference type="ARBA" id="ARBA00023172"/>
    </source>
</evidence>
<protein>
    <recommendedName>
        <fullName evidence="3 6">Recombination-associated protein RdgC</fullName>
    </recommendedName>
</protein>
<dbReference type="NCBIfam" id="NF001462">
    <property type="entry name" value="PRK00321.1-3"/>
    <property type="match status" value="1"/>
</dbReference>
<dbReference type="Proteomes" id="UP000006327">
    <property type="component" value="Unassembled WGS sequence"/>
</dbReference>
<comment type="similarity">
    <text evidence="2 6">Belongs to the RdgC family.</text>
</comment>
<dbReference type="PANTHER" id="PTHR38103:SF1">
    <property type="entry name" value="RECOMBINATION-ASSOCIATED PROTEIN RDGC"/>
    <property type="match status" value="1"/>
</dbReference>
<evidence type="ECO:0000313" key="8">
    <source>
        <dbReference type="Proteomes" id="UP000006327"/>
    </source>
</evidence>
<dbReference type="EMBL" id="BAEO01000062">
    <property type="protein sequence ID" value="GAC21514.1"/>
    <property type="molecule type" value="Genomic_DNA"/>
</dbReference>
<comment type="function">
    <text evidence="6">May be involved in recombination.</text>
</comment>
<dbReference type="OrthoDB" id="5290530at2"/>
<dbReference type="eggNOG" id="COG2974">
    <property type="taxonomic scope" value="Bacteria"/>
</dbReference>
<dbReference type="GO" id="GO:0005737">
    <property type="term" value="C:cytoplasm"/>
    <property type="evidence" value="ECO:0007669"/>
    <property type="project" value="UniProtKB-UniRule"/>
</dbReference>
<dbReference type="Pfam" id="PF04381">
    <property type="entry name" value="RdgC"/>
    <property type="match status" value="1"/>
</dbReference>
<keyword evidence="8" id="KW-1185">Reference proteome</keyword>
<dbReference type="PANTHER" id="PTHR38103">
    <property type="entry name" value="RECOMBINATION-ASSOCIATED PROTEIN RDGC"/>
    <property type="match status" value="1"/>
</dbReference>
<evidence type="ECO:0000256" key="2">
    <source>
        <dbReference type="ARBA" id="ARBA00008657"/>
    </source>
</evidence>
<proteinExistence type="inferred from homology"/>
<dbReference type="GO" id="GO:0000018">
    <property type="term" value="P:regulation of DNA recombination"/>
    <property type="evidence" value="ECO:0007669"/>
    <property type="project" value="TreeGrafter"/>
</dbReference>
<evidence type="ECO:0000256" key="4">
    <source>
        <dbReference type="ARBA" id="ARBA00022490"/>
    </source>
</evidence>
<evidence type="ECO:0000256" key="6">
    <source>
        <dbReference type="HAMAP-Rule" id="MF_00194"/>
    </source>
</evidence>